<keyword evidence="2" id="KW-0812">Transmembrane</keyword>
<dbReference type="EMBL" id="GDKF01008563">
    <property type="protein sequence ID" value="JAT70059.1"/>
    <property type="molecule type" value="Transcribed_RNA"/>
</dbReference>
<feature type="transmembrane region" description="Helical" evidence="2">
    <location>
        <begin position="104"/>
        <end position="121"/>
    </location>
</feature>
<keyword evidence="2" id="KW-1133">Transmembrane helix</keyword>
<dbReference type="AlphaFoldDB" id="A0A1D1ZT21"/>
<feature type="region of interest" description="Disordered" evidence="1">
    <location>
        <begin position="135"/>
        <end position="169"/>
    </location>
</feature>
<reference evidence="4" key="1">
    <citation type="submission" date="2015-08" db="EMBL/GenBank/DDBJ databases">
        <authorList>
            <person name="Babu N.S."/>
            <person name="Beckwith C.J."/>
            <person name="Beseler K.G."/>
            <person name="Brison A."/>
            <person name="Carone J.V."/>
            <person name="Caskin T.P."/>
            <person name="Diamond M."/>
            <person name="Durham M.E."/>
            <person name="Foxe J.M."/>
            <person name="Go M."/>
            <person name="Henderson B.A."/>
            <person name="Jones I.B."/>
            <person name="McGettigan J.A."/>
            <person name="Micheletti S.J."/>
            <person name="Nasrallah M.E."/>
            <person name="Ortiz D."/>
            <person name="Piller C.R."/>
            <person name="Privatt S.R."/>
            <person name="Schneider S.L."/>
            <person name="Sharp S."/>
            <person name="Smith T.C."/>
            <person name="Stanton J.D."/>
            <person name="Ullery H.E."/>
            <person name="Wilson R.J."/>
            <person name="Serrano M.G."/>
            <person name="Buck G."/>
            <person name="Lee V."/>
            <person name="Wang Y."/>
            <person name="Carvalho R."/>
            <person name="Voegtly L."/>
            <person name="Shi R."/>
            <person name="Duckworth R."/>
            <person name="Johnson A."/>
            <person name="Loviza R."/>
            <person name="Walstead R."/>
            <person name="Shah Z."/>
            <person name="Kiflezghi M."/>
            <person name="Wade K."/>
            <person name="Ball S.L."/>
            <person name="Bradley K.W."/>
            <person name="Asai D.J."/>
            <person name="Bowman C.A."/>
            <person name="Russell D.A."/>
            <person name="Pope W.H."/>
            <person name="Jacobs-Sera D."/>
            <person name="Hendrix R.W."/>
            <person name="Hatfull G.F."/>
        </authorList>
    </citation>
    <scope>NUCLEOTIDE SEQUENCE</scope>
</reference>
<evidence type="ECO:0000259" key="3">
    <source>
        <dbReference type="Pfam" id="PF05529"/>
    </source>
</evidence>
<sequence>MVSAWWMVAHYLLPLPLILFALLALPGPKSIRRGILLFCTRVFDLPLIGIFRLLHVAFFLTGIAFFGAFRQLRALRDQQQLGIYGSPNQEIALLSKKWRTERNLWIAAFAFAAWAGLAAFYRETQRRVALEDELHGTAPYPSTGRGGAGTSGAARQSRPGKDAATKGGAGLTAIPLPKIVSTESGDLGVVEPSRDLAKQLEVQFEDERKELEEGEQRRRQTDALEAEAEAGEGEGGAAGKQPLEKKDD</sequence>
<evidence type="ECO:0000313" key="4">
    <source>
        <dbReference type="EMBL" id="JAT70059.1"/>
    </source>
</evidence>
<accession>A0A1D1ZT21</accession>
<feature type="region of interest" description="Disordered" evidence="1">
    <location>
        <begin position="204"/>
        <end position="248"/>
    </location>
</feature>
<feature type="domain" description="BAP29/BAP31 transmembrane" evidence="3">
    <location>
        <begin position="6"/>
        <end position="132"/>
    </location>
</feature>
<gene>
    <name evidence="4" type="ORF">g.6446</name>
</gene>
<protein>
    <recommendedName>
        <fullName evidence="3">BAP29/BAP31 transmembrane domain-containing protein</fullName>
    </recommendedName>
</protein>
<feature type="compositionally biased region" description="Basic and acidic residues" evidence="1">
    <location>
        <begin position="205"/>
        <end position="222"/>
    </location>
</feature>
<name>A0A1D1ZT21_AUXPR</name>
<proteinExistence type="predicted"/>
<dbReference type="Pfam" id="PF05529">
    <property type="entry name" value="Bap31"/>
    <property type="match status" value="1"/>
</dbReference>
<organism evidence="4">
    <name type="scientific">Auxenochlorella protothecoides</name>
    <name type="common">Green microalga</name>
    <name type="synonym">Chlorella protothecoides</name>
    <dbReference type="NCBI Taxonomy" id="3075"/>
    <lineage>
        <taxon>Eukaryota</taxon>
        <taxon>Viridiplantae</taxon>
        <taxon>Chlorophyta</taxon>
        <taxon>core chlorophytes</taxon>
        <taxon>Trebouxiophyceae</taxon>
        <taxon>Chlorellales</taxon>
        <taxon>Chlorellaceae</taxon>
        <taxon>Auxenochlorella</taxon>
    </lineage>
</organism>
<feature type="transmembrane region" description="Helical" evidence="2">
    <location>
        <begin position="49"/>
        <end position="69"/>
    </location>
</feature>
<dbReference type="InterPro" id="IPR040463">
    <property type="entry name" value="BAP29/BAP31_N"/>
</dbReference>
<evidence type="ECO:0000256" key="1">
    <source>
        <dbReference type="SAM" id="MobiDB-lite"/>
    </source>
</evidence>
<evidence type="ECO:0000256" key="2">
    <source>
        <dbReference type="SAM" id="Phobius"/>
    </source>
</evidence>
<keyword evidence="2" id="KW-0472">Membrane</keyword>